<evidence type="ECO:0000313" key="1">
    <source>
        <dbReference type="EMBL" id="GFS24599.1"/>
    </source>
</evidence>
<proteinExistence type="predicted"/>
<sequence length="79" mass="8986">MNKTSGLAWQTFLQVARWVCSRLSAAAAWRMSSETRSIRRARSIITGRGDDSFESPQEVFDGNEIEQKRGCFARLALIY</sequence>
<protein>
    <recommendedName>
        <fullName evidence="3">Secreted protein</fullName>
    </recommendedName>
</protein>
<organism evidence="1 2">
    <name type="scientific">Elysia marginata</name>
    <dbReference type="NCBI Taxonomy" id="1093978"/>
    <lineage>
        <taxon>Eukaryota</taxon>
        <taxon>Metazoa</taxon>
        <taxon>Spiralia</taxon>
        <taxon>Lophotrochozoa</taxon>
        <taxon>Mollusca</taxon>
        <taxon>Gastropoda</taxon>
        <taxon>Heterobranchia</taxon>
        <taxon>Euthyneura</taxon>
        <taxon>Panpulmonata</taxon>
        <taxon>Sacoglossa</taxon>
        <taxon>Placobranchoidea</taxon>
        <taxon>Plakobranchidae</taxon>
        <taxon>Elysia</taxon>
    </lineage>
</organism>
<evidence type="ECO:0008006" key="3">
    <source>
        <dbReference type="Google" id="ProtNLM"/>
    </source>
</evidence>
<reference evidence="1 2" key="1">
    <citation type="journal article" date="2021" name="Elife">
        <title>Chloroplast acquisition without the gene transfer in kleptoplastic sea slugs, Plakobranchus ocellatus.</title>
        <authorList>
            <person name="Maeda T."/>
            <person name="Takahashi S."/>
            <person name="Yoshida T."/>
            <person name="Shimamura S."/>
            <person name="Takaki Y."/>
            <person name="Nagai Y."/>
            <person name="Toyoda A."/>
            <person name="Suzuki Y."/>
            <person name="Arimoto A."/>
            <person name="Ishii H."/>
            <person name="Satoh N."/>
            <person name="Nishiyama T."/>
            <person name="Hasebe M."/>
            <person name="Maruyama T."/>
            <person name="Minagawa J."/>
            <person name="Obokata J."/>
            <person name="Shigenobu S."/>
        </authorList>
    </citation>
    <scope>NUCLEOTIDE SEQUENCE [LARGE SCALE GENOMIC DNA]</scope>
</reference>
<dbReference type="EMBL" id="BMAT01010347">
    <property type="protein sequence ID" value="GFS24599.1"/>
    <property type="molecule type" value="Genomic_DNA"/>
</dbReference>
<dbReference type="Proteomes" id="UP000762676">
    <property type="component" value="Unassembled WGS sequence"/>
</dbReference>
<name>A0AAV4JPC6_9GAST</name>
<evidence type="ECO:0000313" key="2">
    <source>
        <dbReference type="Proteomes" id="UP000762676"/>
    </source>
</evidence>
<keyword evidence="2" id="KW-1185">Reference proteome</keyword>
<accession>A0AAV4JPC6</accession>
<comment type="caution">
    <text evidence="1">The sequence shown here is derived from an EMBL/GenBank/DDBJ whole genome shotgun (WGS) entry which is preliminary data.</text>
</comment>
<dbReference type="AlphaFoldDB" id="A0AAV4JPC6"/>
<gene>
    <name evidence="1" type="ORF">ElyMa_005161300</name>
</gene>